<evidence type="ECO:0000313" key="4">
    <source>
        <dbReference type="Proteomes" id="UP001359559"/>
    </source>
</evidence>
<dbReference type="AlphaFoldDB" id="A0AAN9JU39"/>
<keyword evidence="4" id="KW-1185">Reference proteome</keyword>
<feature type="compositionally biased region" description="Basic and acidic residues" evidence="2">
    <location>
        <begin position="309"/>
        <end position="327"/>
    </location>
</feature>
<comment type="caution">
    <text evidence="3">The sequence shown here is derived from an EMBL/GenBank/DDBJ whole genome shotgun (WGS) entry which is preliminary data.</text>
</comment>
<dbReference type="EMBL" id="JAYKXN010000003">
    <property type="protein sequence ID" value="KAK7303609.1"/>
    <property type="molecule type" value="Genomic_DNA"/>
</dbReference>
<gene>
    <name evidence="3" type="ORF">RJT34_14519</name>
</gene>
<evidence type="ECO:0000313" key="3">
    <source>
        <dbReference type="EMBL" id="KAK7303609.1"/>
    </source>
</evidence>
<name>A0AAN9JU39_CLITE</name>
<proteinExistence type="predicted"/>
<protein>
    <submittedName>
        <fullName evidence="3">Uncharacterized protein</fullName>
    </submittedName>
</protein>
<dbReference type="PANTHER" id="PTHR35992:SF1">
    <property type="entry name" value="CYTOMATRIX PROTEIN-LIKE PROTEIN"/>
    <property type="match status" value="1"/>
</dbReference>
<organism evidence="3 4">
    <name type="scientific">Clitoria ternatea</name>
    <name type="common">Butterfly pea</name>
    <dbReference type="NCBI Taxonomy" id="43366"/>
    <lineage>
        <taxon>Eukaryota</taxon>
        <taxon>Viridiplantae</taxon>
        <taxon>Streptophyta</taxon>
        <taxon>Embryophyta</taxon>
        <taxon>Tracheophyta</taxon>
        <taxon>Spermatophyta</taxon>
        <taxon>Magnoliopsida</taxon>
        <taxon>eudicotyledons</taxon>
        <taxon>Gunneridae</taxon>
        <taxon>Pentapetalae</taxon>
        <taxon>rosids</taxon>
        <taxon>fabids</taxon>
        <taxon>Fabales</taxon>
        <taxon>Fabaceae</taxon>
        <taxon>Papilionoideae</taxon>
        <taxon>50 kb inversion clade</taxon>
        <taxon>NPAAA clade</taxon>
        <taxon>indigoferoid/millettioid clade</taxon>
        <taxon>Phaseoleae</taxon>
        <taxon>Clitoria</taxon>
    </lineage>
</organism>
<reference evidence="3 4" key="1">
    <citation type="submission" date="2024-01" db="EMBL/GenBank/DDBJ databases">
        <title>The genomes of 5 underutilized Papilionoideae crops provide insights into root nodulation and disease resistance.</title>
        <authorList>
            <person name="Yuan L."/>
        </authorList>
    </citation>
    <scope>NUCLEOTIDE SEQUENCE [LARGE SCALE GENOMIC DNA]</scope>
    <source>
        <strain evidence="3">LY-2023</strain>
        <tissue evidence="3">Leaf</tissue>
    </source>
</reference>
<feature type="coiled-coil region" evidence="1">
    <location>
        <begin position="142"/>
        <end position="261"/>
    </location>
</feature>
<dbReference type="PANTHER" id="PTHR35992">
    <property type="entry name" value="CYTOMATRIX PROTEIN-LIKE PROTEIN"/>
    <property type="match status" value="1"/>
</dbReference>
<evidence type="ECO:0000256" key="1">
    <source>
        <dbReference type="SAM" id="Coils"/>
    </source>
</evidence>
<accession>A0AAN9JU39</accession>
<sequence>MRKAKQAEPSNAASSERRNWGNIFNSMVQMVRSQQNQLQSFANNHKFLEERLRVQHEGWVSDVRFHKDQISQMKGILMSEEKKRLLEAAKADLSLGFKHREASLLKWILELTEDELADFKAWFEFLSRNSSNGENQGAALKETDMKNELRSLKDEYDKLALEKSSEVSALLAEKKFVWNQYNIMETNYTNILRTKEAEVENANEKINVLVSRTEQLQSENNEKDSKISGLESKVADMEAERKKLSEEISGLSVELESLRRLKNNQVTPVLNRCMEGTKKSTSGIVKSSMSRRNMTKKESTPNAPAPGKSSEKAPVKSSEKAPVKSSDKGTTSLKRKEGPDTPTTETPKLFSSSFKVPKLKPSLKGSHDRCMASFC</sequence>
<feature type="compositionally biased region" description="Polar residues" evidence="2">
    <location>
        <begin position="341"/>
        <end position="354"/>
    </location>
</feature>
<dbReference type="Proteomes" id="UP001359559">
    <property type="component" value="Unassembled WGS sequence"/>
</dbReference>
<feature type="compositionally biased region" description="Polar residues" evidence="2">
    <location>
        <begin position="279"/>
        <end position="292"/>
    </location>
</feature>
<feature type="compositionally biased region" description="Basic and acidic residues" evidence="2">
    <location>
        <begin position="365"/>
        <end position="375"/>
    </location>
</feature>
<evidence type="ECO:0000256" key="2">
    <source>
        <dbReference type="SAM" id="MobiDB-lite"/>
    </source>
</evidence>
<feature type="region of interest" description="Disordered" evidence="2">
    <location>
        <begin position="272"/>
        <end position="375"/>
    </location>
</feature>
<keyword evidence="1" id="KW-0175">Coiled coil</keyword>